<evidence type="ECO:0000313" key="4">
    <source>
        <dbReference type="Proteomes" id="UP000673691"/>
    </source>
</evidence>
<proteinExistence type="predicted"/>
<dbReference type="InterPro" id="IPR053061">
    <property type="entry name" value="AN1-type_zinc_finger"/>
</dbReference>
<feature type="domain" description="Ubiquitin-like" evidence="2">
    <location>
        <begin position="109"/>
        <end position="185"/>
    </location>
</feature>
<protein>
    <recommendedName>
        <fullName evidence="2">Ubiquitin-like domain-containing protein</fullName>
    </recommendedName>
</protein>
<dbReference type="OrthoDB" id="428577at2759"/>
<accession>A0A8H7ZQX3</accession>
<feature type="region of interest" description="Disordered" evidence="1">
    <location>
        <begin position="1"/>
        <end position="44"/>
    </location>
</feature>
<evidence type="ECO:0000313" key="3">
    <source>
        <dbReference type="EMBL" id="KAG5457786.1"/>
    </source>
</evidence>
<gene>
    <name evidence="3" type="ORF">BJ554DRAFT_2119</name>
</gene>
<comment type="caution">
    <text evidence="3">The sequence shown here is derived from an EMBL/GenBank/DDBJ whole genome shotgun (WGS) entry which is preliminary data.</text>
</comment>
<dbReference type="Pfam" id="PF00240">
    <property type="entry name" value="ubiquitin"/>
    <property type="match status" value="1"/>
</dbReference>
<dbReference type="PANTHER" id="PTHR46728">
    <property type="entry name" value="AN1-TYPE ZINC FINGER PROTEIN 4"/>
    <property type="match status" value="1"/>
</dbReference>
<dbReference type="SUPFAM" id="SSF54236">
    <property type="entry name" value="Ubiquitin-like"/>
    <property type="match status" value="1"/>
</dbReference>
<feature type="region of interest" description="Disordered" evidence="1">
    <location>
        <begin position="203"/>
        <end position="247"/>
    </location>
</feature>
<keyword evidence="4" id="KW-1185">Reference proteome</keyword>
<evidence type="ECO:0000256" key="1">
    <source>
        <dbReference type="SAM" id="MobiDB-lite"/>
    </source>
</evidence>
<evidence type="ECO:0000259" key="2">
    <source>
        <dbReference type="PROSITE" id="PS50053"/>
    </source>
</evidence>
<reference evidence="3 4" key="1">
    <citation type="journal article" name="Sci. Rep.">
        <title>Genome-scale phylogenetic analyses confirm Olpidium as the closest living zoosporic fungus to the non-flagellated, terrestrial fungi.</title>
        <authorList>
            <person name="Chang Y."/>
            <person name="Rochon D."/>
            <person name="Sekimoto S."/>
            <person name="Wang Y."/>
            <person name="Chovatia M."/>
            <person name="Sandor L."/>
            <person name="Salamov A."/>
            <person name="Grigoriev I.V."/>
            <person name="Stajich J.E."/>
            <person name="Spatafora J.W."/>
        </authorList>
    </citation>
    <scope>NUCLEOTIDE SEQUENCE [LARGE SCALE GENOMIC DNA]</scope>
    <source>
        <strain evidence="3">S191</strain>
    </source>
</reference>
<dbReference type="PANTHER" id="PTHR46728:SF1">
    <property type="entry name" value="AN1-TYPE ZINC FINGER PROTEIN 4"/>
    <property type="match status" value="1"/>
</dbReference>
<dbReference type="AlphaFoldDB" id="A0A8H7ZQX3"/>
<dbReference type="Gene3D" id="3.10.20.90">
    <property type="entry name" value="Phosphatidylinositol 3-kinase Catalytic Subunit, Chain A, domain 1"/>
    <property type="match status" value="1"/>
</dbReference>
<dbReference type="Proteomes" id="UP000673691">
    <property type="component" value="Unassembled WGS sequence"/>
</dbReference>
<dbReference type="InterPro" id="IPR000626">
    <property type="entry name" value="Ubiquitin-like_dom"/>
</dbReference>
<sequence>MEKANARGTANEGESATAAGKANFQDEPTPGGTQGSMNCPRAGPSSAAGIPLMGSVAGAGARLRGGDQLGTVKKRDITVSNDAFAAAGYVQRVSVVDVLGILQWVFVALTFNVLTIMGRTFQIRVLPTGSVRDVKRAIQKEAGINADVQVLVYQDKALVNDGASVSECGIRDGATIQLVVQMIGGPGTVGTAHHPLVSRQAFDAGTGIRPGGEGRGSRKGSGRARRKAGFGYSGDGRPRDAGDEEEDSKEEVVLLLCKQDGEVYVLEVHLKDGGATGEALPRKCLDSPSDSAACLELKAKREAEELIEMAVSGASVVDVDVEQT</sequence>
<dbReference type="InterPro" id="IPR029071">
    <property type="entry name" value="Ubiquitin-like_domsf"/>
</dbReference>
<organism evidence="3 4">
    <name type="scientific">Olpidium bornovanus</name>
    <dbReference type="NCBI Taxonomy" id="278681"/>
    <lineage>
        <taxon>Eukaryota</taxon>
        <taxon>Fungi</taxon>
        <taxon>Fungi incertae sedis</taxon>
        <taxon>Olpidiomycota</taxon>
        <taxon>Olpidiomycotina</taxon>
        <taxon>Olpidiomycetes</taxon>
        <taxon>Olpidiales</taxon>
        <taxon>Olpidiaceae</taxon>
        <taxon>Olpidium</taxon>
    </lineage>
</organism>
<name>A0A8H7ZQX3_9FUNG</name>
<dbReference type="PROSITE" id="PS50053">
    <property type="entry name" value="UBIQUITIN_2"/>
    <property type="match status" value="1"/>
</dbReference>
<feature type="compositionally biased region" description="Basic residues" evidence="1">
    <location>
        <begin position="217"/>
        <end position="228"/>
    </location>
</feature>
<dbReference type="CDD" id="cd17039">
    <property type="entry name" value="Ubl_ubiquitin_like"/>
    <property type="match status" value="1"/>
</dbReference>
<dbReference type="SMART" id="SM00213">
    <property type="entry name" value="UBQ"/>
    <property type="match status" value="1"/>
</dbReference>
<dbReference type="EMBL" id="JAEFCI010009475">
    <property type="protein sequence ID" value="KAG5457786.1"/>
    <property type="molecule type" value="Genomic_DNA"/>
</dbReference>